<evidence type="ECO:0000256" key="1">
    <source>
        <dbReference type="ARBA" id="ARBA00004906"/>
    </source>
</evidence>
<protein>
    <recommendedName>
        <fullName evidence="4">Ubiquitin-activating enzyme E1 C-terminal domain-containing protein</fullName>
    </recommendedName>
</protein>
<dbReference type="PANTHER" id="PTHR10953">
    <property type="entry name" value="UBIQUITIN-ACTIVATING ENZYME E1"/>
    <property type="match status" value="1"/>
</dbReference>
<dbReference type="HOGENOM" id="CLU_002556_0_0_1"/>
<dbReference type="VEuPathDB" id="MicrosporidiaDB:H312_02353"/>
<dbReference type="GO" id="GO:0019948">
    <property type="term" value="F:SUMO activating enzyme activity"/>
    <property type="evidence" value="ECO:0007669"/>
    <property type="project" value="TreeGrafter"/>
</dbReference>
<dbReference type="InterPro" id="IPR000594">
    <property type="entry name" value="ThiF_NAD_FAD-bd"/>
</dbReference>
<comment type="similarity">
    <text evidence="2">Belongs to the ubiquitin-activating E1 family.</text>
</comment>
<comment type="pathway">
    <text evidence="1">Protein modification; protein ubiquitination.</text>
</comment>
<dbReference type="STRING" id="1288291.A0A059EYX9"/>
<dbReference type="AlphaFoldDB" id="A0A059EYX9"/>
<dbReference type="SMART" id="SM00985">
    <property type="entry name" value="UBA_e1_C"/>
    <property type="match status" value="1"/>
</dbReference>
<dbReference type="InterPro" id="IPR038252">
    <property type="entry name" value="UBA_E1_C_sf"/>
</dbReference>
<dbReference type="Gene3D" id="3.40.50.12550">
    <property type="entry name" value="Ubiquitin-activating enzyme E1, inactive adenylation domain, subdomain 2"/>
    <property type="match status" value="1"/>
</dbReference>
<dbReference type="GO" id="GO:0005737">
    <property type="term" value="C:cytoplasm"/>
    <property type="evidence" value="ECO:0007669"/>
    <property type="project" value="TreeGrafter"/>
</dbReference>
<sequence>MQEIDESLYSRQLYVLGHEAMQKMLKSKVLIIGCDGLGQEIAKNICLAGINELHILDNECIKEEGICTSFFFKKEDIGKRRDVTFLPHVKMLNPYVNVKIVNEININYESIICVNKSIDYMIECNNKARENEGTFIGCQVKGLFSQVFCDFNDSFYVLDPTGETMSICNINDIDENGILTTVENERHNLEDGDVIKISENGIYENEVFEVKVINPFKLQLLDNKVKTVAQGGIFEQQKKAKTMSFLSLKESMINPSILDFDYEFPKKPRIIHNCFMTLNTFINEKAREPYIRNDEDATYFYNLYEKLFGKEEEMFINLIKTFSKQVRGQFMPIISVIGGFVAQEALKACSSKFTPLNQFFYFDSINLFDESYVREEIDDKINQPIIDLIGINNFNKIKESNVFVVGAGAIGCEHLKNLSMIGFGTKGNIFITDMDSIEHSNLNRQFLFRKEDVGKMKAETAAKKVMNNKKVNIKHFNSKVGKETESIFNEVFFNNLTFVANALDNVESRIYMDNTCIFYRKALFDSGTLGTKGNTQVILPFLTESYSSSQDPPEKSIPLCTIQNFPSSINHTIEWSLNKFKELFNDNVVTAQSEGTNILSKEDCIDKSIEMFYDYFYFSVKKLLIAFPVDHITSEGVAFWNPPKRPPTPVDLNLNDELHLLFLLSCSNILSHAYCINENISLNEIKERVNVLSNKSVSKEDILLIDDNFTDEDKILKVKYSFTQANKEKKVLPIEFEKDIDSNYHVDFVYSSANLRANNYKISNGTKHSIKGIAGRIIPAIATTTAIVSGLSTLEMIKYVMGLKLDDFKNTFINLALPFFSSSTPLECKKNKYFINDHLKGEYDIWSRIELKNQTIKELIDYFKEKEVIVEMIFIDNKTIYSSFDKPNKNNLNELISKFSNKKIIELVILFECDYEEFPSVVVINE</sequence>
<dbReference type="InterPro" id="IPR035985">
    <property type="entry name" value="Ubiquitin-activating_enz"/>
</dbReference>
<dbReference type="Gene3D" id="1.10.10.2660">
    <property type="entry name" value="Ubiquitin-activating enzyme E1, SCCH domain"/>
    <property type="match status" value="1"/>
</dbReference>
<dbReference type="GO" id="GO:0031510">
    <property type="term" value="C:SUMO activating enzyme complex"/>
    <property type="evidence" value="ECO:0007669"/>
    <property type="project" value="TreeGrafter"/>
</dbReference>
<evidence type="ECO:0000313" key="6">
    <source>
        <dbReference type="Proteomes" id="UP000030655"/>
    </source>
</evidence>
<dbReference type="Gene3D" id="3.10.290.60">
    <property type="entry name" value="Ubiquitin-activating enzyme E1, UFD domain"/>
    <property type="match status" value="1"/>
</dbReference>
<dbReference type="GO" id="GO:0016925">
    <property type="term" value="P:protein sumoylation"/>
    <property type="evidence" value="ECO:0007669"/>
    <property type="project" value="TreeGrafter"/>
</dbReference>
<evidence type="ECO:0000313" key="5">
    <source>
        <dbReference type="EMBL" id="KCZ80263.1"/>
    </source>
</evidence>
<dbReference type="Gene3D" id="3.40.50.720">
    <property type="entry name" value="NAD(P)-binding Rossmann-like Domain"/>
    <property type="match status" value="1"/>
</dbReference>
<dbReference type="EMBL" id="KK365192">
    <property type="protein sequence ID" value="KCZ80263.1"/>
    <property type="molecule type" value="Genomic_DNA"/>
</dbReference>
<reference evidence="6" key="1">
    <citation type="submission" date="2013-02" db="EMBL/GenBank/DDBJ databases">
        <authorList>
            <consortium name="The Broad Institute Genome Sequencing Platform"/>
            <person name="Cuomo C."/>
            <person name="Becnel J."/>
            <person name="Sanscrainte N."/>
            <person name="Walker B."/>
            <person name="Young S.K."/>
            <person name="Zeng Q."/>
            <person name="Gargeya S."/>
            <person name="Fitzgerald M."/>
            <person name="Haas B."/>
            <person name="Abouelleil A."/>
            <person name="Alvarado L."/>
            <person name="Arachchi H.M."/>
            <person name="Berlin A.M."/>
            <person name="Chapman S.B."/>
            <person name="Dewar J."/>
            <person name="Goldberg J."/>
            <person name="Griggs A."/>
            <person name="Gujja S."/>
            <person name="Hansen M."/>
            <person name="Howarth C."/>
            <person name="Imamovic A."/>
            <person name="Larimer J."/>
            <person name="McCowan C."/>
            <person name="Murphy C."/>
            <person name="Neiman D."/>
            <person name="Pearson M."/>
            <person name="Priest M."/>
            <person name="Roberts A."/>
            <person name="Saif S."/>
            <person name="Shea T."/>
            <person name="Sisk P."/>
            <person name="Sykes S."/>
            <person name="Wortman J."/>
            <person name="Nusbaum C."/>
            <person name="Birren B."/>
        </authorList>
    </citation>
    <scope>NUCLEOTIDE SEQUENCE [LARGE SCALE GENOMIC DNA]</scope>
    <source>
        <strain evidence="6">PRA339</strain>
    </source>
</reference>
<keyword evidence="6" id="KW-1185">Reference proteome</keyword>
<dbReference type="PRINTS" id="PR01849">
    <property type="entry name" value="UBIQUITINACT"/>
</dbReference>
<reference evidence="5 6" key="2">
    <citation type="submission" date="2014-03" db="EMBL/GenBank/DDBJ databases">
        <title>The Genome Sequence of Anncaliia algerae insect isolate PRA339.</title>
        <authorList>
            <consortium name="The Broad Institute Genome Sequencing Platform"/>
            <consortium name="The Broad Institute Genome Sequencing Center for Infectious Disease"/>
            <person name="Cuomo C."/>
            <person name="Becnel J."/>
            <person name="Sanscrainte N."/>
            <person name="Walker B."/>
            <person name="Young S.K."/>
            <person name="Zeng Q."/>
            <person name="Gargeya S."/>
            <person name="Fitzgerald M."/>
            <person name="Haas B."/>
            <person name="Abouelleil A."/>
            <person name="Alvarado L."/>
            <person name="Arachchi H.M."/>
            <person name="Berlin A.M."/>
            <person name="Chapman S.B."/>
            <person name="Dewar J."/>
            <person name="Goldberg J."/>
            <person name="Griggs A."/>
            <person name="Gujja S."/>
            <person name="Hansen M."/>
            <person name="Howarth C."/>
            <person name="Imamovic A."/>
            <person name="Larimer J."/>
            <person name="McCowan C."/>
            <person name="Murphy C."/>
            <person name="Neiman D."/>
            <person name="Pearson M."/>
            <person name="Priest M."/>
            <person name="Roberts A."/>
            <person name="Saif S."/>
            <person name="Shea T."/>
            <person name="Sisk P."/>
            <person name="Sykes S."/>
            <person name="Wortman J."/>
            <person name="Nusbaum C."/>
            <person name="Birren B."/>
        </authorList>
    </citation>
    <scope>NUCLEOTIDE SEQUENCE [LARGE SCALE GENOMIC DNA]</scope>
    <source>
        <strain evidence="5 6">PRA339</strain>
    </source>
</reference>
<dbReference type="InterPro" id="IPR019572">
    <property type="entry name" value="UBA_E1_SCCH"/>
</dbReference>
<dbReference type="InterPro" id="IPR042302">
    <property type="entry name" value="E1_FCCH_sf"/>
</dbReference>
<proteinExistence type="inferred from homology"/>
<dbReference type="Gene3D" id="3.50.50.80">
    <property type="entry name" value="Ubiquitin-activating enzyme E1, inactive adenylation domain, subdomain 1"/>
    <property type="match status" value="1"/>
</dbReference>
<evidence type="ECO:0000256" key="2">
    <source>
        <dbReference type="ARBA" id="ARBA00005673"/>
    </source>
</evidence>
<dbReference type="InterPro" id="IPR042449">
    <property type="entry name" value="Ub-E1_IAD_1"/>
</dbReference>
<evidence type="ECO:0000259" key="4">
    <source>
        <dbReference type="SMART" id="SM00985"/>
    </source>
</evidence>
<dbReference type="Pfam" id="PF00899">
    <property type="entry name" value="ThiF"/>
    <property type="match status" value="2"/>
</dbReference>
<dbReference type="InterPro" id="IPR045886">
    <property type="entry name" value="ThiF/MoeB/HesA"/>
</dbReference>
<dbReference type="Gene3D" id="2.40.30.180">
    <property type="entry name" value="Ubiquitin-activating enzyme E1, FCCH domain"/>
    <property type="match status" value="1"/>
</dbReference>
<keyword evidence="3" id="KW-0436">Ligase</keyword>
<gene>
    <name evidence="5" type="ORF">H312_02353</name>
</gene>
<accession>A0A059EYX9</accession>
<dbReference type="Pfam" id="PF09358">
    <property type="entry name" value="E1_UFD"/>
    <property type="match status" value="1"/>
</dbReference>
<dbReference type="InterPro" id="IPR018965">
    <property type="entry name" value="Ub-activating_enz_E1_C"/>
</dbReference>
<dbReference type="GO" id="GO:0016567">
    <property type="term" value="P:protein ubiquitination"/>
    <property type="evidence" value="ECO:0007669"/>
    <property type="project" value="UniProtKB-UniPathway"/>
</dbReference>
<dbReference type="Proteomes" id="UP000030655">
    <property type="component" value="Unassembled WGS sequence"/>
</dbReference>
<organism evidence="5 6">
    <name type="scientific">Anncaliia algerae PRA339</name>
    <dbReference type="NCBI Taxonomy" id="1288291"/>
    <lineage>
        <taxon>Eukaryota</taxon>
        <taxon>Fungi</taxon>
        <taxon>Fungi incertae sedis</taxon>
        <taxon>Microsporidia</taxon>
        <taxon>Tubulinosematoidea</taxon>
        <taxon>Tubulinosematidae</taxon>
        <taxon>Anncaliia</taxon>
    </lineage>
</organism>
<evidence type="ECO:0000256" key="3">
    <source>
        <dbReference type="ARBA" id="ARBA00022598"/>
    </source>
</evidence>
<dbReference type="UniPathway" id="UPA00143"/>
<dbReference type="OrthoDB" id="10252231at2759"/>
<dbReference type="PANTHER" id="PTHR10953:SF250">
    <property type="entry name" value="UBIQUITIN-LIKE MODIFIER-ACTIVATING ENZYME 1"/>
    <property type="match status" value="1"/>
</dbReference>
<name>A0A059EYX9_9MICR</name>
<feature type="domain" description="Ubiquitin-activating enzyme E1 C-terminal" evidence="4">
    <location>
        <begin position="808"/>
        <end position="921"/>
    </location>
</feature>
<dbReference type="InterPro" id="IPR000011">
    <property type="entry name" value="UBQ/SUMO-activ_enz_E1-like"/>
</dbReference>
<dbReference type="InterPro" id="IPR042063">
    <property type="entry name" value="Ubi_acti_E1_SCCH"/>
</dbReference>
<dbReference type="SUPFAM" id="SSF69572">
    <property type="entry name" value="Activating enzymes of the ubiquitin-like proteins"/>
    <property type="match status" value="2"/>
</dbReference>
<dbReference type="Pfam" id="PF10585">
    <property type="entry name" value="UBA_E1_SCCH"/>
    <property type="match status" value="1"/>
</dbReference>